<comment type="caution">
    <text evidence="7">The sequence shown here is derived from an EMBL/GenBank/DDBJ whole genome shotgun (WGS) entry which is preliminary data.</text>
</comment>
<evidence type="ECO:0000256" key="1">
    <source>
        <dbReference type="ARBA" id="ARBA00010618"/>
    </source>
</evidence>
<dbReference type="InterPro" id="IPR003256">
    <property type="entry name" value="Ribosomal_uL24"/>
</dbReference>
<dbReference type="HAMAP" id="MF_01326_B">
    <property type="entry name" value="Ribosomal_uL24_B"/>
    <property type="match status" value="1"/>
</dbReference>
<comment type="function">
    <text evidence="5">One of the proteins that surrounds the polypeptide exit tunnel on the outside of the subunit.</text>
</comment>
<dbReference type="Pfam" id="PF00467">
    <property type="entry name" value="KOW"/>
    <property type="match status" value="1"/>
</dbReference>
<dbReference type="GO" id="GO:0003735">
    <property type="term" value="F:structural constituent of ribosome"/>
    <property type="evidence" value="ECO:0007669"/>
    <property type="project" value="InterPro"/>
</dbReference>
<dbReference type="GO" id="GO:0006412">
    <property type="term" value="P:translation"/>
    <property type="evidence" value="ECO:0007669"/>
    <property type="project" value="UniProtKB-UniRule"/>
</dbReference>
<dbReference type="InterPro" id="IPR005824">
    <property type="entry name" value="KOW"/>
</dbReference>
<dbReference type="EMBL" id="LCHN01000009">
    <property type="protein sequence ID" value="KKT35913.1"/>
    <property type="molecule type" value="Genomic_DNA"/>
</dbReference>
<evidence type="ECO:0000256" key="3">
    <source>
        <dbReference type="ARBA" id="ARBA00023274"/>
    </source>
</evidence>
<dbReference type="InterPro" id="IPR041988">
    <property type="entry name" value="Ribosomal_uL24_KOW"/>
</dbReference>
<dbReference type="SUPFAM" id="SSF50104">
    <property type="entry name" value="Translation proteins SH3-like domain"/>
    <property type="match status" value="1"/>
</dbReference>
<dbReference type="CDD" id="cd06089">
    <property type="entry name" value="KOW_RPL26"/>
    <property type="match status" value="1"/>
</dbReference>
<proteinExistence type="inferred from homology"/>
<dbReference type="GO" id="GO:0019843">
    <property type="term" value="F:rRNA binding"/>
    <property type="evidence" value="ECO:0007669"/>
    <property type="project" value="UniProtKB-UniRule"/>
</dbReference>
<keyword evidence="5" id="KW-0699">rRNA-binding</keyword>
<evidence type="ECO:0000256" key="5">
    <source>
        <dbReference type="HAMAP-Rule" id="MF_01326"/>
    </source>
</evidence>
<keyword evidence="5" id="KW-0694">RNA-binding</keyword>
<dbReference type="GO" id="GO:1990904">
    <property type="term" value="C:ribonucleoprotein complex"/>
    <property type="evidence" value="ECO:0007669"/>
    <property type="project" value="UniProtKB-KW"/>
</dbReference>
<dbReference type="Gene3D" id="2.30.30.30">
    <property type="match status" value="1"/>
</dbReference>
<name>A0A0G1GNJ3_9BACT</name>
<evidence type="ECO:0000313" key="8">
    <source>
        <dbReference type="Proteomes" id="UP000034069"/>
    </source>
</evidence>
<dbReference type="PATRIC" id="fig|1618376.3.peg.307"/>
<gene>
    <name evidence="5" type="primary">rplX</name>
    <name evidence="7" type="ORF">UW23_C0009G0001</name>
</gene>
<evidence type="ECO:0000313" key="7">
    <source>
        <dbReference type="EMBL" id="KKT35913.1"/>
    </source>
</evidence>
<dbReference type="InterPro" id="IPR014722">
    <property type="entry name" value="Rib_uL2_dom2"/>
</dbReference>
<dbReference type="Proteomes" id="UP000034069">
    <property type="component" value="Unassembled WGS sequence"/>
</dbReference>
<dbReference type="InterPro" id="IPR057264">
    <property type="entry name" value="Ribosomal_uL24_C"/>
</dbReference>
<dbReference type="InterPro" id="IPR008991">
    <property type="entry name" value="Translation_prot_SH3-like_sf"/>
</dbReference>
<feature type="domain" description="KOW" evidence="6">
    <location>
        <begin position="3"/>
        <end position="30"/>
    </location>
</feature>
<dbReference type="Pfam" id="PF17136">
    <property type="entry name" value="ribosomal_L24"/>
    <property type="match status" value="1"/>
</dbReference>
<organism evidence="7 8">
    <name type="scientific">Candidatus Collierbacteria bacterium GW2011_GWA1_44_12</name>
    <dbReference type="NCBI Taxonomy" id="1618376"/>
    <lineage>
        <taxon>Bacteria</taxon>
        <taxon>Candidatus Collieribacteriota</taxon>
    </lineage>
</organism>
<dbReference type="AlphaFoldDB" id="A0A0G1GNJ3"/>
<comment type="subunit">
    <text evidence="5">Part of the 50S ribosomal subunit.</text>
</comment>
<evidence type="ECO:0000256" key="2">
    <source>
        <dbReference type="ARBA" id="ARBA00022980"/>
    </source>
</evidence>
<dbReference type="PANTHER" id="PTHR12903">
    <property type="entry name" value="MITOCHONDRIAL RIBOSOMAL PROTEIN L24"/>
    <property type="match status" value="1"/>
</dbReference>
<sequence>MYKFKVNDTIQVTAGKDKGRTGKVLEVDPKAHKVLVEGINLYKKHIKPKGNEAGQILTLPRALSVASVALVCPSCGKPTRVGFDASQEPKVRVCHRCRQVINATTTTKKSK</sequence>
<evidence type="ECO:0000259" key="6">
    <source>
        <dbReference type="SMART" id="SM00739"/>
    </source>
</evidence>
<accession>A0A0G1GNJ3</accession>
<comment type="similarity">
    <text evidence="1 5">Belongs to the universal ribosomal protein uL24 family.</text>
</comment>
<keyword evidence="3 5" id="KW-0687">Ribonucleoprotein</keyword>
<protein>
    <recommendedName>
        <fullName evidence="4 5">Large ribosomal subunit protein uL24</fullName>
    </recommendedName>
</protein>
<comment type="function">
    <text evidence="5">One of two assembly initiator proteins, it binds directly to the 5'-end of the 23S rRNA, where it nucleates assembly of the 50S subunit.</text>
</comment>
<dbReference type="SMART" id="SM00739">
    <property type="entry name" value="KOW"/>
    <property type="match status" value="1"/>
</dbReference>
<reference evidence="7 8" key="1">
    <citation type="journal article" date="2015" name="Nature">
        <title>rRNA introns, odd ribosomes, and small enigmatic genomes across a large radiation of phyla.</title>
        <authorList>
            <person name="Brown C.T."/>
            <person name="Hug L.A."/>
            <person name="Thomas B.C."/>
            <person name="Sharon I."/>
            <person name="Castelle C.J."/>
            <person name="Singh A."/>
            <person name="Wilkins M.J."/>
            <person name="Williams K.H."/>
            <person name="Banfield J.F."/>
        </authorList>
    </citation>
    <scope>NUCLEOTIDE SEQUENCE [LARGE SCALE GENOMIC DNA]</scope>
</reference>
<evidence type="ECO:0000256" key="4">
    <source>
        <dbReference type="ARBA" id="ARBA00035206"/>
    </source>
</evidence>
<dbReference type="NCBIfam" id="TIGR01079">
    <property type="entry name" value="rplX_bact"/>
    <property type="match status" value="1"/>
</dbReference>
<dbReference type="GO" id="GO:0005840">
    <property type="term" value="C:ribosome"/>
    <property type="evidence" value="ECO:0007669"/>
    <property type="project" value="UniProtKB-KW"/>
</dbReference>
<keyword evidence="2 5" id="KW-0689">Ribosomal protein</keyword>